<dbReference type="Pfam" id="PF00072">
    <property type="entry name" value="Response_reg"/>
    <property type="match status" value="1"/>
</dbReference>
<proteinExistence type="predicted"/>
<evidence type="ECO:0000313" key="6">
    <source>
        <dbReference type="Proteomes" id="UP000256321"/>
    </source>
</evidence>
<dbReference type="PROSITE" id="PS50110">
    <property type="entry name" value="RESPONSE_REGULATORY"/>
    <property type="match status" value="1"/>
</dbReference>
<dbReference type="AlphaFoldDB" id="A0A3D8HB98"/>
<organism evidence="5 6">
    <name type="scientific">Parabacteroides acidifaciens</name>
    <dbReference type="NCBI Taxonomy" id="2290935"/>
    <lineage>
        <taxon>Bacteria</taxon>
        <taxon>Pseudomonadati</taxon>
        <taxon>Bacteroidota</taxon>
        <taxon>Bacteroidia</taxon>
        <taxon>Bacteroidales</taxon>
        <taxon>Tannerellaceae</taxon>
        <taxon>Parabacteroides</taxon>
    </lineage>
</organism>
<dbReference type="EMBL" id="QREV01000045">
    <property type="protein sequence ID" value="RDU48208.1"/>
    <property type="molecule type" value="Genomic_DNA"/>
</dbReference>
<dbReference type="Gene3D" id="2.40.50.1020">
    <property type="entry name" value="LytTr DNA-binding domain"/>
    <property type="match status" value="1"/>
</dbReference>
<evidence type="ECO:0000259" key="2">
    <source>
        <dbReference type="PROSITE" id="PS50110"/>
    </source>
</evidence>
<sequence>MNINCVITDDEPVARKGLQSYVEKVDFLTLTGVCEDAIQLNTLLKEQQPDLLFLDIEMPYLSGLDLLSTLANPPKVVITSAYEQYALKGYELDVTDYLLKPISFERFLKAVNKVHAALQKEAPAAGDDPYLFVKSDKLMKKIYLKEILFVEAVENYVCIYTPAGRTLVHSTMKNIAASLPEDTFLQSHKSYIVNIARIDLIEGNMLHISGHKIPVARNLREAVMRRVLRNTL</sequence>
<dbReference type="InterPro" id="IPR011006">
    <property type="entry name" value="CheY-like_superfamily"/>
</dbReference>
<protein>
    <submittedName>
        <fullName evidence="5">DNA-binding response regulator</fullName>
    </submittedName>
    <submittedName>
        <fullName evidence="4">Response regulator transcription factor</fullName>
    </submittedName>
</protein>
<evidence type="ECO:0000259" key="3">
    <source>
        <dbReference type="PROSITE" id="PS50930"/>
    </source>
</evidence>
<reference evidence="5 6" key="1">
    <citation type="submission" date="2018-07" db="EMBL/GenBank/DDBJ databases">
        <title>Parabacteroides acidifaciens nov. sp., isolated from human feces.</title>
        <authorList>
            <person name="Wang Y.J."/>
        </authorList>
    </citation>
    <scope>NUCLEOTIDE SEQUENCE [LARGE SCALE GENOMIC DNA]</scope>
    <source>
        <strain evidence="5 6">426-9</strain>
    </source>
</reference>
<dbReference type="Gene3D" id="3.40.50.2300">
    <property type="match status" value="1"/>
</dbReference>
<evidence type="ECO:0000313" key="4">
    <source>
        <dbReference type="EMBL" id="MBC8603088.1"/>
    </source>
</evidence>
<keyword evidence="1" id="KW-0597">Phosphoprotein</keyword>
<dbReference type="GO" id="GO:0003677">
    <property type="term" value="F:DNA binding"/>
    <property type="evidence" value="ECO:0007669"/>
    <property type="project" value="UniProtKB-KW"/>
</dbReference>
<dbReference type="InterPro" id="IPR001789">
    <property type="entry name" value="Sig_transdc_resp-reg_receiver"/>
</dbReference>
<feature type="modified residue" description="4-aspartylphosphate" evidence="1">
    <location>
        <position position="55"/>
    </location>
</feature>
<dbReference type="Proteomes" id="UP000629596">
    <property type="component" value="Unassembled WGS sequence"/>
</dbReference>
<keyword evidence="5" id="KW-0238">DNA-binding</keyword>
<keyword evidence="7" id="KW-1185">Reference proteome</keyword>
<dbReference type="EMBL" id="JACRTI010000045">
    <property type="protein sequence ID" value="MBC8603088.1"/>
    <property type="molecule type" value="Genomic_DNA"/>
</dbReference>
<evidence type="ECO:0000256" key="1">
    <source>
        <dbReference type="PROSITE-ProRule" id="PRU00169"/>
    </source>
</evidence>
<comment type="caution">
    <text evidence="5">The sequence shown here is derived from an EMBL/GenBank/DDBJ whole genome shotgun (WGS) entry which is preliminary data.</text>
</comment>
<dbReference type="RefSeq" id="WP_115500577.1">
    <property type="nucleotide sequence ID" value="NZ_JACRTI010000045.1"/>
</dbReference>
<gene>
    <name evidence="5" type="ORF">DWU89_15710</name>
    <name evidence="4" type="ORF">H8784_15340</name>
</gene>
<feature type="domain" description="Response regulatory" evidence="2">
    <location>
        <begin position="4"/>
        <end position="115"/>
    </location>
</feature>
<accession>A0A3D8HB98</accession>
<dbReference type="PROSITE" id="PS50930">
    <property type="entry name" value="HTH_LYTTR"/>
    <property type="match status" value="1"/>
</dbReference>
<evidence type="ECO:0000313" key="7">
    <source>
        <dbReference type="Proteomes" id="UP000629596"/>
    </source>
</evidence>
<dbReference type="Proteomes" id="UP000256321">
    <property type="component" value="Unassembled WGS sequence"/>
</dbReference>
<dbReference type="PANTHER" id="PTHR37299">
    <property type="entry name" value="TRANSCRIPTIONAL REGULATOR-RELATED"/>
    <property type="match status" value="1"/>
</dbReference>
<dbReference type="InterPro" id="IPR046947">
    <property type="entry name" value="LytR-like"/>
</dbReference>
<dbReference type="Pfam" id="PF04397">
    <property type="entry name" value="LytTR"/>
    <property type="match status" value="1"/>
</dbReference>
<reference evidence="4 7" key="2">
    <citation type="submission" date="2020-08" db="EMBL/GenBank/DDBJ databases">
        <title>Genome public.</title>
        <authorList>
            <person name="Liu C."/>
            <person name="Sun Q."/>
        </authorList>
    </citation>
    <scope>NUCLEOTIDE SEQUENCE [LARGE SCALE GENOMIC DNA]</scope>
    <source>
        <strain evidence="4 7">426_9</strain>
    </source>
</reference>
<dbReference type="SMART" id="SM00448">
    <property type="entry name" value="REC"/>
    <property type="match status" value="1"/>
</dbReference>
<dbReference type="InterPro" id="IPR007492">
    <property type="entry name" value="LytTR_DNA-bd_dom"/>
</dbReference>
<dbReference type="SMART" id="SM00850">
    <property type="entry name" value="LytTR"/>
    <property type="match status" value="1"/>
</dbReference>
<dbReference type="SUPFAM" id="SSF52172">
    <property type="entry name" value="CheY-like"/>
    <property type="match status" value="1"/>
</dbReference>
<evidence type="ECO:0000313" key="5">
    <source>
        <dbReference type="EMBL" id="RDU48208.1"/>
    </source>
</evidence>
<dbReference type="GO" id="GO:0000156">
    <property type="term" value="F:phosphorelay response regulator activity"/>
    <property type="evidence" value="ECO:0007669"/>
    <property type="project" value="InterPro"/>
</dbReference>
<dbReference type="PANTHER" id="PTHR37299:SF1">
    <property type="entry name" value="STAGE 0 SPORULATION PROTEIN A HOMOLOG"/>
    <property type="match status" value="1"/>
</dbReference>
<name>A0A3D8HB98_9BACT</name>
<feature type="domain" description="HTH LytTR-type" evidence="3">
    <location>
        <begin position="131"/>
        <end position="229"/>
    </location>
</feature>